<gene>
    <name evidence="1" type="ORF">A2982_02740</name>
</gene>
<dbReference type="AlphaFoldDB" id="A0A1F4V2S7"/>
<reference evidence="1 2" key="1">
    <citation type="journal article" date="2016" name="Nat. Commun.">
        <title>Thousands of microbial genomes shed light on interconnected biogeochemical processes in an aquifer system.</title>
        <authorList>
            <person name="Anantharaman K."/>
            <person name="Brown C.T."/>
            <person name="Hug L.A."/>
            <person name="Sharon I."/>
            <person name="Castelle C.J."/>
            <person name="Probst A.J."/>
            <person name="Thomas B.C."/>
            <person name="Singh A."/>
            <person name="Wilkins M.J."/>
            <person name="Karaoz U."/>
            <person name="Brodie E.L."/>
            <person name="Williams K.H."/>
            <person name="Hubbard S.S."/>
            <person name="Banfield J.F."/>
        </authorList>
    </citation>
    <scope>NUCLEOTIDE SEQUENCE [LARGE SCALE GENOMIC DNA]</scope>
</reference>
<organism evidence="1 2">
    <name type="scientific">candidate division WWE3 bacterium RIFCSPLOWO2_01_FULL_39_13</name>
    <dbReference type="NCBI Taxonomy" id="1802624"/>
    <lineage>
        <taxon>Bacteria</taxon>
        <taxon>Katanobacteria</taxon>
    </lineage>
</organism>
<comment type="caution">
    <text evidence="1">The sequence shown here is derived from an EMBL/GenBank/DDBJ whole genome shotgun (WGS) entry which is preliminary data.</text>
</comment>
<accession>A0A1F4V2S7</accession>
<evidence type="ECO:0000313" key="2">
    <source>
        <dbReference type="Proteomes" id="UP000178771"/>
    </source>
</evidence>
<dbReference type="Proteomes" id="UP000178771">
    <property type="component" value="Unassembled WGS sequence"/>
</dbReference>
<dbReference type="EMBL" id="MEVH01000022">
    <property type="protein sequence ID" value="OGC51459.1"/>
    <property type="molecule type" value="Genomic_DNA"/>
</dbReference>
<proteinExistence type="predicted"/>
<sequence>MLAPPVETLLPNESITSQITEKVLAKLTQGRYMITFEYSTEKESEHSIRERSTVYSEIFIIAD</sequence>
<protein>
    <submittedName>
        <fullName evidence="1">Uncharacterized protein</fullName>
    </submittedName>
</protein>
<name>A0A1F4V2S7_UNCKA</name>
<evidence type="ECO:0000313" key="1">
    <source>
        <dbReference type="EMBL" id="OGC51459.1"/>
    </source>
</evidence>